<reference evidence="3" key="1">
    <citation type="submission" date="2025-08" db="UniProtKB">
        <authorList>
            <consortium name="Ensembl"/>
        </authorList>
    </citation>
    <scope>IDENTIFICATION</scope>
</reference>
<keyword evidence="4" id="KW-1185">Reference proteome</keyword>
<feature type="transmembrane region" description="Helical" evidence="2">
    <location>
        <begin position="75"/>
        <end position="92"/>
    </location>
</feature>
<protein>
    <submittedName>
        <fullName evidence="3">Coiled-coil domain containing 38</fullName>
    </submittedName>
</protein>
<evidence type="ECO:0000313" key="3">
    <source>
        <dbReference type="Ensembl" id="ENSNPEP00000010006.1"/>
    </source>
</evidence>
<dbReference type="GO" id="GO:0005813">
    <property type="term" value="C:centrosome"/>
    <property type="evidence" value="ECO:0007669"/>
    <property type="project" value="TreeGrafter"/>
</dbReference>
<dbReference type="PANTHER" id="PTHR21683">
    <property type="entry name" value="COILED-COIL DOMAIN-CONTAINING PROTEIN 42 LIKE-2-LIKE-RELATED"/>
    <property type="match status" value="1"/>
</dbReference>
<organism evidence="3 4">
    <name type="scientific">Nothoprocta perdicaria</name>
    <name type="common">Chilean tinamou</name>
    <name type="synonym">Crypturus perdicarius</name>
    <dbReference type="NCBI Taxonomy" id="30464"/>
    <lineage>
        <taxon>Eukaryota</taxon>
        <taxon>Metazoa</taxon>
        <taxon>Chordata</taxon>
        <taxon>Craniata</taxon>
        <taxon>Vertebrata</taxon>
        <taxon>Euteleostomi</taxon>
        <taxon>Archelosauria</taxon>
        <taxon>Archosauria</taxon>
        <taxon>Dinosauria</taxon>
        <taxon>Saurischia</taxon>
        <taxon>Theropoda</taxon>
        <taxon>Coelurosauria</taxon>
        <taxon>Aves</taxon>
        <taxon>Palaeognathae</taxon>
        <taxon>Tinamiformes</taxon>
        <taxon>Tinamidae</taxon>
        <taxon>Nothoprocta</taxon>
    </lineage>
</organism>
<keyword evidence="2" id="KW-1133">Transmembrane helix</keyword>
<sequence length="486" mass="56486">MPSGMQKEKYLSEFMLEKRPQKNLRLYEKSTLSSRLKISDFTKQVFPAFERKKHITEEKSVCFPTSSWDIAYAKCKYVFLVFAFVLFIYAVTEKKQTVKHLEELTAQKEKEAKSAEEKLDKELIAFEEFLEQNSMSAMDAFRKLVSVTVTLPFSTEKCSVKEICTLRSEISDAEFLLQESLHYEAFLMELSPKEWQEQQKAKRMGARAEKLKEEEKKKELITCNFNLQEKKDAQNSKPPPCWTKPTAMYVSSSLFRQIHPENPKIYFTDPKQLLQIFSDLEEQNLALIQTIQDLGETVDEIEYTATDKIRILARHKEVLEAACVKEEEKSVQLALKTKMFSVGEFSSEVQDRMLNMLNKKIAEVYKFSVGREETSNLGSIQMLKKIEDRIEELCDLMETIPSEIIEQAEKRKMNERRKRREKELQTERLKSSLQRAIAEPKKKVCSLSILSVFHDGKILTTESTQTHLSLIMNLQPCFKTQSSSVS</sequence>
<dbReference type="Ensembl" id="ENSNPET00000010250.1">
    <property type="protein sequence ID" value="ENSNPEP00000010006.1"/>
    <property type="gene ID" value="ENSNPEG00000007503.1"/>
</dbReference>
<keyword evidence="1" id="KW-0175">Coiled coil</keyword>
<feature type="coiled-coil region" evidence="1">
    <location>
        <begin position="405"/>
        <end position="439"/>
    </location>
</feature>
<dbReference type="InterPro" id="IPR051147">
    <property type="entry name" value="CFAP_domain-containing"/>
</dbReference>
<evidence type="ECO:0000256" key="1">
    <source>
        <dbReference type="SAM" id="Coils"/>
    </source>
</evidence>
<dbReference type="AlphaFoldDB" id="A0A8C6Z4K0"/>
<dbReference type="Proteomes" id="UP000694420">
    <property type="component" value="Unplaced"/>
</dbReference>
<name>A0A8C6Z4K0_NOTPE</name>
<proteinExistence type="predicted"/>
<dbReference type="PANTHER" id="PTHR21683:SF7">
    <property type="entry name" value="COILED-COIL DOMAIN-CONTAINING PROTEIN 38"/>
    <property type="match status" value="1"/>
</dbReference>
<keyword evidence="2" id="KW-0472">Membrane</keyword>
<evidence type="ECO:0000313" key="4">
    <source>
        <dbReference type="Proteomes" id="UP000694420"/>
    </source>
</evidence>
<evidence type="ECO:0000256" key="2">
    <source>
        <dbReference type="SAM" id="Phobius"/>
    </source>
</evidence>
<keyword evidence="2" id="KW-0812">Transmembrane</keyword>
<feature type="coiled-coil region" evidence="1">
    <location>
        <begin position="91"/>
        <end position="132"/>
    </location>
</feature>
<reference evidence="3" key="2">
    <citation type="submission" date="2025-09" db="UniProtKB">
        <authorList>
            <consortium name="Ensembl"/>
        </authorList>
    </citation>
    <scope>IDENTIFICATION</scope>
</reference>
<accession>A0A8C6Z4K0</accession>